<keyword evidence="1" id="KW-0175">Coiled coil</keyword>
<dbReference type="Proteomes" id="UP001172083">
    <property type="component" value="Unassembled WGS sequence"/>
</dbReference>
<dbReference type="EMBL" id="JAUJEB010000007">
    <property type="protein sequence ID" value="MDN5216106.1"/>
    <property type="molecule type" value="Genomic_DNA"/>
</dbReference>
<keyword evidence="3" id="KW-1185">Reference proteome</keyword>
<reference evidence="2" key="1">
    <citation type="submission" date="2023-06" db="EMBL/GenBank/DDBJ databases">
        <title>Genomic of Agaribacillus aureum.</title>
        <authorList>
            <person name="Wang G."/>
        </authorList>
    </citation>
    <scope>NUCLEOTIDE SEQUENCE</scope>
    <source>
        <strain evidence="2">BMA12</strain>
    </source>
</reference>
<proteinExistence type="predicted"/>
<evidence type="ECO:0000256" key="1">
    <source>
        <dbReference type="SAM" id="Coils"/>
    </source>
</evidence>
<name>A0ABT8LG00_9BACT</name>
<dbReference type="RefSeq" id="WP_346761439.1">
    <property type="nucleotide sequence ID" value="NZ_JAUJEB010000007.1"/>
</dbReference>
<protein>
    <submittedName>
        <fullName evidence="2">Tail fiber protein</fullName>
    </submittedName>
</protein>
<sequence>MKIKIFCATTFFCLAIVYNGSSQWVPSNPNEYILGNIGVGTNTNLDSRISAVGNIWQLKLLNDATGGSEWRIGSSSNTWGSSGGKLIITNTGSSTSAAMVIDNQKRVGIGINDPSSLLSVSGDIALKYGSELKTTTGTYQTIFKTGWDGAQDFLTFYVAGNKPDDALPKIHIRSDGNVGIGTTVPDSRLTVNGKVHAKEVKIDLNIAAADYVFENDYPLRSLEDTEKYIKEKKHLPGIPSGKEMETNGIHLSEMNMKLLEKVEELTLHLISLNNQVKQLKIDNEKLKKAVQAGE</sequence>
<evidence type="ECO:0000313" key="2">
    <source>
        <dbReference type="EMBL" id="MDN5216106.1"/>
    </source>
</evidence>
<accession>A0ABT8LG00</accession>
<feature type="coiled-coil region" evidence="1">
    <location>
        <begin position="255"/>
        <end position="289"/>
    </location>
</feature>
<organism evidence="2 3">
    <name type="scientific">Agaribacillus aureus</name>
    <dbReference type="NCBI Taxonomy" id="3051825"/>
    <lineage>
        <taxon>Bacteria</taxon>
        <taxon>Pseudomonadati</taxon>
        <taxon>Bacteroidota</taxon>
        <taxon>Cytophagia</taxon>
        <taxon>Cytophagales</taxon>
        <taxon>Splendidivirgaceae</taxon>
        <taxon>Agaribacillus</taxon>
    </lineage>
</organism>
<gene>
    <name evidence="2" type="ORF">QQ020_28800</name>
</gene>
<comment type="caution">
    <text evidence="2">The sequence shown here is derived from an EMBL/GenBank/DDBJ whole genome shotgun (WGS) entry which is preliminary data.</text>
</comment>
<evidence type="ECO:0000313" key="3">
    <source>
        <dbReference type="Proteomes" id="UP001172083"/>
    </source>
</evidence>